<evidence type="ECO:0000313" key="2">
    <source>
        <dbReference type="Proteomes" id="UP000201461"/>
    </source>
</evidence>
<sequence>MKAFRINTKVVGLAILEGDIFVQSPFDESVFVIARVPSRPGTNIALINEFKHLYDEITVTKEEVPELIEYWKQQVDTNIQSLGLFRQSLLEQRRSIDDQIQQTELTIEKLKQIGE</sequence>
<accession>R9TEM4</accession>
<evidence type="ECO:0000313" key="1">
    <source>
        <dbReference type="EMBL" id="AGN30211.1"/>
    </source>
</evidence>
<dbReference type="RefSeq" id="YP_008125360.1">
    <property type="nucleotide sequence ID" value="NC_021529.2"/>
</dbReference>
<reference evidence="1 2" key="1">
    <citation type="journal article" date="2014" name="Genome Biol. Evol.">
        <title>Composite Conserved Promoter-Terminator Motifs (PeSLs) that Mediate Modular Shuffling in the Diverse T4-Like Myoviruses.</title>
        <authorList>
            <person name="Comeau A.M."/>
            <person name="Arbiol C."/>
            <person name="Krisch H.M."/>
        </authorList>
    </citation>
    <scope>NUCLEOTIDE SEQUENCE [LARGE SCALE GENOMIC DNA]</scope>
</reference>
<gene>
    <name evidence="1" type="ORF">VPFG_00211</name>
</gene>
<organism evidence="1 2">
    <name type="scientific">Vibrio phage nt-1</name>
    <dbReference type="NCBI Taxonomy" id="115992"/>
    <lineage>
        <taxon>Viruses</taxon>
        <taxon>Duplodnaviria</taxon>
        <taxon>Heunggongvirae</taxon>
        <taxon>Uroviricota</taxon>
        <taxon>Caudoviricetes</taxon>
        <taxon>Pantevenvirales</taxon>
        <taxon>Straboviridae</taxon>
        <taxon>Mylasvirus</taxon>
        <taxon>Mylasvirus persius</taxon>
    </lineage>
</organism>
<proteinExistence type="predicted"/>
<dbReference type="GeneID" id="15926664"/>
<keyword evidence="2" id="KW-1185">Reference proteome</keyword>
<dbReference type="Proteomes" id="UP000201461">
    <property type="component" value="Segment"/>
</dbReference>
<dbReference type="KEGG" id="vg:15926664"/>
<dbReference type="OrthoDB" id="36095at10239"/>
<name>R9TEM4_9CAUD</name>
<protein>
    <submittedName>
        <fullName evidence="1">Uncharacterized protein</fullName>
    </submittedName>
</protein>
<dbReference type="EMBL" id="HQ317393">
    <property type="protein sequence ID" value="AGN30211.1"/>
    <property type="molecule type" value="Genomic_DNA"/>
</dbReference>